<name>A0A5B8NSS7_9CHRO</name>
<accession>A0A5B8NSS7</accession>
<evidence type="ECO:0000313" key="2">
    <source>
        <dbReference type="Proteomes" id="UP000318453"/>
    </source>
</evidence>
<dbReference type="AlphaFoldDB" id="A0A5B8NSS7"/>
<dbReference type="Proteomes" id="UP000318453">
    <property type="component" value="Chromosome"/>
</dbReference>
<protein>
    <submittedName>
        <fullName evidence="1">Uncharacterized protein</fullName>
    </submittedName>
</protein>
<dbReference type="OrthoDB" id="582729at2"/>
<reference evidence="1" key="1">
    <citation type="submission" date="2019-08" db="EMBL/GenBank/DDBJ databases">
        <title>Carotenoids and Carotenoid Binding Proteins in the Halophilic Cyanobacterium Euhalothece sp. ZM00.</title>
        <authorList>
            <person name="Cho S.M."/>
            <person name="Song J.Y."/>
            <person name="Park Y.-I."/>
        </authorList>
    </citation>
    <scope>NUCLEOTIDE SEQUENCE [LARGE SCALE GENOMIC DNA]</scope>
    <source>
        <strain evidence="1">Z-M001</strain>
    </source>
</reference>
<dbReference type="KEGG" id="enn:FRE64_15795"/>
<proteinExistence type="predicted"/>
<gene>
    <name evidence="1" type="ORF">FRE64_15795</name>
</gene>
<keyword evidence="2" id="KW-1185">Reference proteome</keyword>
<organism evidence="1 2">
    <name type="scientific">Euhalothece natronophila Z-M001</name>
    <dbReference type="NCBI Taxonomy" id="522448"/>
    <lineage>
        <taxon>Bacteria</taxon>
        <taxon>Bacillati</taxon>
        <taxon>Cyanobacteriota</taxon>
        <taxon>Cyanophyceae</taxon>
        <taxon>Oscillatoriophycideae</taxon>
        <taxon>Chroococcales</taxon>
        <taxon>Halothecacae</taxon>
        <taxon>Halothece cluster</taxon>
        <taxon>Euhalothece</taxon>
    </lineage>
</organism>
<evidence type="ECO:0000313" key="1">
    <source>
        <dbReference type="EMBL" id="QDZ41561.1"/>
    </source>
</evidence>
<sequence length="69" mass="7948">MLEPHYPQKVLSFDYRGFDIKITIDETDDEITYAAWIGYDYGWAMATPAAKSRSEAIQKAKQWTDTKLG</sequence>
<dbReference type="EMBL" id="CP042326">
    <property type="protein sequence ID" value="QDZ41561.1"/>
    <property type="molecule type" value="Genomic_DNA"/>
</dbReference>